<evidence type="ECO:0000313" key="8">
    <source>
        <dbReference type="Proteomes" id="UP000326297"/>
    </source>
</evidence>
<organism evidence="7 8">
    <name type="scientific">Phocid alphaherpesvirus 1</name>
    <dbReference type="NCBI Taxonomy" id="47418"/>
    <lineage>
        <taxon>Viruses</taxon>
        <taxon>Duplodnaviria</taxon>
        <taxon>Heunggongvirae</taxon>
        <taxon>Peploviricota</taxon>
        <taxon>Herviviricetes</taxon>
        <taxon>Herpesvirales</taxon>
        <taxon>Orthoherpesviridae</taxon>
        <taxon>Alphaherpesvirinae</taxon>
        <taxon>Varicellovirus</taxon>
        <taxon>Varicellovirus phocidalpha1</taxon>
    </lineage>
</organism>
<dbReference type="GO" id="GO:0019033">
    <property type="term" value="C:viral tegument"/>
    <property type="evidence" value="ECO:0007669"/>
    <property type="project" value="InterPro"/>
</dbReference>
<comment type="similarity">
    <text evidence="2">Belongs to the alphaherpesvirinae HHV-1 UL43 family.</text>
</comment>
<feature type="transmembrane region" description="Helical" evidence="6">
    <location>
        <begin position="164"/>
        <end position="184"/>
    </location>
</feature>
<dbReference type="InterPro" id="IPR007764">
    <property type="entry name" value="Herpes_UL43"/>
</dbReference>
<dbReference type="Proteomes" id="UP000326297">
    <property type="component" value="Segment"/>
</dbReference>
<keyword evidence="8" id="KW-1185">Reference proteome</keyword>
<dbReference type="EMBL" id="MH509440">
    <property type="protein sequence ID" value="QBN85162.1"/>
    <property type="molecule type" value="Genomic_DNA"/>
</dbReference>
<keyword evidence="5 6" id="KW-0472">Membrane</keyword>
<feature type="transmembrane region" description="Helical" evidence="6">
    <location>
        <begin position="261"/>
        <end position="281"/>
    </location>
</feature>
<evidence type="ECO:0000256" key="1">
    <source>
        <dbReference type="ARBA" id="ARBA00004141"/>
    </source>
</evidence>
<evidence type="ECO:0000256" key="2">
    <source>
        <dbReference type="ARBA" id="ARBA00008930"/>
    </source>
</evidence>
<evidence type="ECO:0000313" key="7">
    <source>
        <dbReference type="EMBL" id="QBN85162.1"/>
    </source>
</evidence>
<reference evidence="7" key="1">
    <citation type="submission" date="2018-06" db="EMBL/GenBank/DDBJ databases">
        <title>Metagenomic Sequencing for Combined Detection of RNA and DNA Viruses in Respiratory Samples From Pediatric Patients.</title>
        <authorList>
            <person name="van Boheemen S."/>
            <person name="van Rijn-Klink A.L."/>
            <person name="Pappas N."/>
            <person name="Carbo E.C."/>
            <person name="van 't Hof P."/>
            <person name="Vorderman R.H.P."/>
            <person name="Mei H."/>
            <person name="Claas E.C.J."/>
            <person name="Kroes A.C.M."/>
            <person name="de Vries J.J.C."/>
        </authorList>
    </citation>
    <scope>NUCLEOTIDE SEQUENCE [LARGE SCALE GENOMIC DNA]</scope>
</reference>
<gene>
    <name evidence="7" type="primary">UL43</name>
</gene>
<feature type="transmembrane region" description="Helical" evidence="6">
    <location>
        <begin position="130"/>
        <end position="152"/>
    </location>
</feature>
<name>A0A482F4J9_9ALPH</name>
<evidence type="ECO:0000256" key="6">
    <source>
        <dbReference type="SAM" id="Phobius"/>
    </source>
</evidence>
<feature type="transmembrane region" description="Helical" evidence="6">
    <location>
        <begin position="349"/>
        <end position="367"/>
    </location>
</feature>
<dbReference type="KEGG" id="vg:80531888"/>
<feature type="transmembrane region" description="Helical" evidence="6">
    <location>
        <begin position="72"/>
        <end position="92"/>
    </location>
</feature>
<evidence type="ECO:0000256" key="3">
    <source>
        <dbReference type="ARBA" id="ARBA00022692"/>
    </source>
</evidence>
<feature type="transmembrane region" description="Helical" evidence="6">
    <location>
        <begin position="322"/>
        <end position="343"/>
    </location>
</feature>
<feature type="transmembrane region" description="Helical" evidence="6">
    <location>
        <begin position="48"/>
        <end position="65"/>
    </location>
</feature>
<proteinExistence type="inferred from homology"/>
<dbReference type="Pfam" id="PF05072">
    <property type="entry name" value="Herpes_UL43"/>
    <property type="match status" value="1"/>
</dbReference>
<evidence type="ECO:0000256" key="4">
    <source>
        <dbReference type="ARBA" id="ARBA00022989"/>
    </source>
</evidence>
<feature type="transmembrane region" description="Helical" evidence="6">
    <location>
        <begin position="379"/>
        <end position="401"/>
    </location>
</feature>
<dbReference type="RefSeq" id="YP_010794873.1">
    <property type="nucleotide sequence ID" value="NC_075562.1"/>
</dbReference>
<dbReference type="GO" id="GO:0016020">
    <property type="term" value="C:membrane"/>
    <property type="evidence" value="ECO:0007669"/>
    <property type="project" value="UniProtKB-SubCell"/>
</dbReference>
<accession>A0A482F4J9</accession>
<evidence type="ECO:0000256" key="5">
    <source>
        <dbReference type="ARBA" id="ARBA00023136"/>
    </source>
</evidence>
<feature type="transmembrane region" description="Helical" evidence="6">
    <location>
        <begin position="104"/>
        <end position="123"/>
    </location>
</feature>
<dbReference type="GO" id="GO:0019031">
    <property type="term" value="C:viral envelope"/>
    <property type="evidence" value="ECO:0007669"/>
    <property type="project" value="UniProtKB-KW"/>
</dbReference>
<comment type="subcellular location">
    <subcellularLocation>
        <location evidence="1">Membrane</location>
        <topology evidence="1">Multi-pass membrane protein</topology>
    </subcellularLocation>
</comment>
<dbReference type="GeneID" id="80531888"/>
<sequence>MSSTELITGVNLQLSNQPEPLLASFSVQNCSGSRNGCLACMYVTTRSLFYIGLQAGILTASFLLVQILTDNIICSVGILIAIFIFTFSRLSISKAEKISSICRFGQAICVFIAALGWVLDWFLKPVGFKIIIVICFAFLTLCTTQIHLFYLICVLNGSGSHVKGLIITVLLGTLIGGFGTLFNIKTEFKIGFGIAFSIILSNSDFGSSVRDTCYYRIGRYKLMRTFTDLGRGISYTSEDDESTTYDPHEDRISSYKLLHKSIEMTILSILGFMSSISIWGLTEYFKIYTKFQSTLSLIISFVIGHCFAFLTEPLIVNKIKYISRITVLVYGLLEATAVILSVFKVNFGSPLIISTTTSIALISLMNIRKQTLGSKRLAATYISRALFVGLYITTGVCYILIKPK</sequence>
<keyword evidence="3 6" id="KW-0812">Transmembrane</keyword>
<keyword evidence="4 6" id="KW-1133">Transmembrane helix</keyword>
<protein>
    <submittedName>
        <fullName evidence="7">Envelope protein UL43-like protein</fullName>
    </submittedName>
</protein>
<feature type="transmembrane region" description="Helical" evidence="6">
    <location>
        <begin position="293"/>
        <end position="310"/>
    </location>
</feature>